<reference evidence="2" key="1">
    <citation type="submission" date="2017-02" db="UniProtKB">
        <authorList>
            <consortium name="WormBaseParasite"/>
        </authorList>
    </citation>
    <scope>IDENTIFICATION</scope>
</reference>
<evidence type="ECO:0000313" key="2">
    <source>
        <dbReference type="WBParaSite" id="SPAL_0000950200.1"/>
    </source>
</evidence>
<dbReference type="Proteomes" id="UP000046392">
    <property type="component" value="Unplaced"/>
</dbReference>
<accession>A0A0N5BUI2</accession>
<name>A0A0N5BUI2_STREA</name>
<organism evidence="1 2">
    <name type="scientific">Strongyloides papillosus</name>
    <name type="common">Intestinal threadworm</name>
    <dbReference type="NCBI Taxonomy" id="174720"/>
    <lineage>
        <taxon>Eukaryota</taxon>
        <taxon>Metazoa</taxon>
        <taxon>Ecdysozoa</taxon>
        <taxon>Nematoda</taxon>
        <taxon>Chromadorea</taxon>
        <taxon>Rhabditida</taxon>
        <taxon>Tylenchina</taxon>
        <taxon>Panagrolaimomorpha</taxon>
        <taxon>Strongyloidoidea</taxon>
        <taxon>Strongyloididae</taxon>
        <taxon>Strongyloides</taxon>
    </lineage>
</organism>
<evidence type="ECO:0000313" key="1">
    <source>
        <dbReference type="Proteomes" id="UP000046392"/>
    </source>
</evidence>
<keyword evidence="1" id="KW-1185">Reference proteome</keyword>
<proteinExistence type="predicted"/>
<dbReference type="WBParaSite" id="SPAL_0000950200.1">
    <property type="protein sequence ID" value="SPAL_0000950200.1"/>
    <property type="gene ID" value="SPAL_0000950200"/>
</dbReference>
<protein>
    <submittedName>
        <fullName evidence="2">Uncharacterized protein</fullName>
    </submittedName>
</protein>
<dbReference type="AlphaFoldDB" id="A0A0N5BUI2"/>
<sequence length="192" mass="22713">MNINYLNFGYINDNFTHIFIISDIAFQISLMSLVNNNCESNSNGIVFDGDRKILPLKIENKDSSISEYYKFLKQNLVKESTLLNINDECIEKKFIPNVKNEYQNKLLNLKMQEMLTLRKLTKIKQVIKNNNYKIYLIDKIKVLSKTFDPFIFNTQISKRYKTNDEMAESDITFVRALRNLQYQLHKLNNLSF</sequence>